<proteinExistence type="inferred from homology"/>
<evidence type="ECO:0000256" key="4">
    <source>
        <dbReference type="ARBA" id="ARBA00022968"/>
    </source>
</evidence>
<dbReference type="OrthoDB" id="9947543at2759"/>
<protein>
    <submittedName>
        <fullName evidence="9">Golgi membrane protein 1</fullName>
    </submittedName>
</protein>
<sequence>MMVGLGNSRRGMKSPPLLVAALVACIIVLGFNYWIASSRSVDLQNRIMELESRVRRAAAERGAVELKKNEFQGELQKQREQIDKIQSIHNFQMESTNKIHRDEKAMLLNNITVSDRLIQNLKEQLEDLQQEYGKLQMDVYKFQKNQTNLQKKFTYDMSQCISQMKELKEQCEERIAEISRKGNEVSQEKEKKNISNVSDKNDHVPMFRQPEFQNRDLTKQGNELEDKHHISENSLILEASKPALTVKNVPELDDHREKGGTNDDITTAKGELAKEDQDHPQIPAKPSLNSKELSPEPGMHQNPYETVRDVNGEDAVERQTDKLPETMSYQNNIEAKADDEEIEREQLLNDDLQQDDQEPSKDGEFRIQRVNQDAKRMDYNLDMNEAESETDKQAALVDQQNNLIVPNHEDPKLQNDLFNLQDHQQKL</sequence>
<keyword evidence="4" id="KW-0735">Signal-anchor</keyword>
<dbReference type="InParanoid" id="G1K8H1"/>
<dbReference type="KEGG" id="acs:100557871"/>
<reference evidence="9 10" key="1">
    <citation type="submission" date="2009-12" db="EMBL/GenBank/DDBJ databases">
        <title>The Genome Sequence of Anolis carolinensis (Green Anole Lizard).</title>
        <authorList>
            <consortium name="The Genome Sequencing Platform"/>
            <person name="Di Palma F."/>
            <person name="Alfoldi J."/>
            <person name="Heiman D."/>
            <person name="Young S."/>
            <person name="Grabherr M."/>
            <person name="Johnson J."/>
            <person name="Lander E.S."/>
            <person name="Lindblad-Toh K."/>
        </authorList>
    </citation>
    <scope>NUCLEOTIDE SEQUENCE [LARGE SCALE GENOMIC DNA]</scope>
    <source>
        <strain evidence="9 10">JBL SC #1</strain>
    </source>
</reference>
<reference evidence="9" key="2">
    <citation type="submission" date="2025-08" db="UniProtKB">
        <authorList>
            <consortium name="Ensembl"/>
        </authorList>
    </citation>
    <scope>IDENTIFICATION</scope>
</reference>
<keyword evidence="10" id="KW-1185">Reference proteome</keyword>
<dbReference type="GeneTree" id="ENSGT00530000063675"/>
<keyword evidence="3" id="KW-0812">Transmembrane</keyword>
<feature type="compositionally biased region" description="Basic and acidic residues" evidence="8">
    <location>
        <begin position="180"/>
        <end position="205"/>
    </location>
</feature>
<dbReference type="AlphaFoldDB" id="G1K8H1"/>
<dbReference type="Proteomes" id="UP000001646">
    <property type="component" value="Chromosome 2"/>
</dbReference>
<dbReference type="HOGENOM" id="CLU_055640_0_0_1"/>
<dbReference type="eggNOG" id="ENOG502S080">
    <property type="taxonomic scope" value="Eukaryota"/>
</dbReference>
<evidence type="ECO:0000256" key="1">
    <source>
        <dbReference type="ARBA" id="ARBA00004606"/>
    </source>
</evidence>
<evidence type="ECO:0000256" key="3">
    <source>
        <dbReference type="ARBA" id="ARBA00022692"/>
    </source>
</evidence>
<gene>
    <name evidence="9" type="primary">GOLM1</name>
</gene>
<dbReference type="CTD" id="51280"/>
<keyword evidence="6" id="KW-0175">Coiled coil</keyword>
<dbReference type="PANTHER" id="PTHR15896:SF8">
    <property type="entry name" value="GOLGI MEMBRANE PROTEIN 1"/>
    <property type="match status" value="1"/>
</dbReference>
<feature type="compositionally biased region" description="Basic and acidic residues" evidence="8">
    <location>
        <begin position="250"/>
        <end position="261"/>
    </location>
</feature>
<feature type="region of interest" description="Disordered" evidence="8">
    <location>
        <begin position="180"/>
        <end position="215"/>
    </location>
</feature>
<organism evidence="9 10">
    <name type="scientific">Anolis carolinensis</name>
    <name type="common">Green anole</name>
    <name type="synonym">American chameleon</name>
    <dbReference type="NCBI Taxonomy" id="28377"/>
    <lineage>
        <taxon>Eukaryota</taxon>
        <taxon>Metazoa</taxon>
        <taxon>Chordata</taxon>
        <taxon>Craniata</taxon>
        <taxon>Vertebrata</taxon>
        <taxon>Euteleostomi</taxon>
        <taxon>Lepidosauria</taxon>
        <taxon>Squamata</taxon>
        <taxon>Bifurcata</taxon>
        <taxon>Unidentata</taxon>
        <taxon>Episquamata</taxon>
        <taxon>Toxicofera</taxon>
        <taxon>Iguania</taxon>
        <taxon>Dactyloidae</taxon>
        <taxon>Anolis</taxon>
    </lineage>
</organism>
<feature type="compositionally biased region" description="Basic and acidic residues" evidence="8">
    <location>
        <begin position="358"/>
        <end position="379"/>
    </location>
</feature>
<evidence type="ECO:0000256" key="7">
    <source>
        <dbReference type="ARBA" id="ARBA00023136"/>
    </source>
</evidence>
<dbReference type="GO" id="GO:0016020">
    <property type="term" value="C:membrane"/>
    <property type="evidence" value="ECO:0007669"/>
    <property type="project" value="UniProtKB-SubCell"/>
</dbReference>
<feature type="compositionally biased region" description="Polar residues" evidence="8">
    <location>
        <begin position="416"/>
        <end position="427"/>
    </location>
</feature>
<dbReference type="GO" id="GO:0019216">
    <property type="term" value="P:regulation of lipid metabolic process"/>
    <property type="evidence" value="ECO:0007669"/>
    <property type="project" value="Ensembl"/>
</dbReference>
<dbReference type="GO" id="GO:0005794">
    <property type="term" value="C:Golgi apparatus"/>
    <property type="evidence" value="ECO:0000318"/>
    <property type="project" value="GO_Central"/>
</dbReference>
<evidence type="ECO:0000313" key="9">
    <source>
        <dbReference type="Ensembl" id="ENSACAP00000000355.3"/>
    </source>
</evidence>
<dbReference type="GeneID" id="100557871"/>
<dbReference type="Ensembl" id="ENSACAT00000000369.4">
    <property type="protein sequence ID" value="ENSACAP00000000355.3"/>
    <property type="gene ID" value="ENSACAG00000000371.4"/>
</dbReference>
<reference evidence="9" key="3">
    <citation type="submission" date="2025-09" db="UniProtKB">
        <authorList>
            <consortium name="Ensembl"/>
        </authorList>
    </citation>
    <scope>IDENTIFICATION</scope>
</reference>
<evidence type="ECO:0000256" key="2">
    <source>
        <dbReference type="ARBA" id="ARBA00007474"/>
    </source>
</evidence>
<dbReference type="InterPro" id="IPR026139">
    <property type="entry name" value="GOLM1/CASC4"/>
</dbReference>
<accession>G1K8H1</accession>
<feature type="region of interest" description="Disordered" evidence="8">
    <location>
        <begin position="271"/>
        <end position="427"/>
    </location>
</feature>
<dbReference type="STRING" id="28377.ENSACAP00000000355"/>
<evidence type="ECO:0000313" key="10">
    <source>
        <dbReference type="Proteomes" id="UP000001646"/>
    </source>
</evidence>
<dbReference type="PRINTS" id="PR02084">
    <property type="entry name" value="GOLM1CASC4"/>
</dbReference>
<dbReference type="Bgee" id="ENSACAG00000000371">
    <property type="expression patterns" value="Expressed in testis and 13 other cell types or tissues"/>
</dbReference>
<comment type="similarity">
    <text evidence="2">Belongs to the GOLM family.</text>
</comment>
<dbReference type="GO" id="GO:0006997">
    <property type="term" value="P:nucleus organization"/>
    <property type="evidence" value="ECO:0007669"/>
    <property type="project" value="Ensembl"/>
</dbReference>
<evidence type="ECO:0000256" key="5">
    <source>
        <dbReference type="ARBA" id="ARBA00022989"/>
    </source>
</evidence>
<keyword evidence="7" id="KW-0472">Membrane</keyword>
<feature type="region of interest" description="Disordered" evidence="8">
    <location>
        <begin position="247"/>
        <end position="266"/>
    </location>
</feature>
<evidence type="ECO:0000256" key="6">
    <source>
        <dbReference type="ARBA" id="ARBA00023054"/>
    </source>
</evidence>
<keyword evidence="5" id="KW-1133">Transmembrane helix</keyword>
<dbReference type="PANTHER" id="PTHR15896">
    <property type="entry name" value="GOLGI PHOSPHOPROTEIN 2/GP73-RELATED"/>
    <property type="match status" value="1"/>
</dbReference>
<name>G1K8H1_ANOCA</name>
<evidence type="ECO:0000256" key="8">
    <source>
        <dbReference type="SAM" id="MobiDB-lite"/>
    </source>
</evidence>
<feature type="compositionally biased region" description="Basic and acidic residues" evidence="8">
    <location>
        <begin position="306"/>
        <end position="324"/>
    </location>
</feature>
<comment type="subcellular location">
    <subcellularLocation>
        <location evidence="1">Membrane</location>
        <topology evidence="1">Single-pass type II membrane protein</topology>
    </subcellularLocation>
</comment>